<gene>
    <name evidence="2" type="ORF">METZ01_LOCUS67806</name>
</gene>
<accession>A0A381TFP6</accession>
<feature type="coiled-coil region" evidence="1">
    <location>
        <begin position="66"/>
        <end position="198"/>
    </location>
</feature>
<dbReference type="EMBL" id="UINC01004524">
    <property type="protein sequence ID" value="SVA14952.1"/>
    <property type="molecule type" value="Genomic_DNA"/>
</dbReference>
<feature type="non-terminal residue" evidence="2">
    <location>
        <position position="261"/>
    </location>
</feature>
<protein>
    <submittedName>
        <fullName evidence="2">Uncharacterized protein</fullName>
    </submittedName>
</protein>
<reference evidence="2" key="1">
    <citation type="submission" date="2018-05" db="EMBL/GenBank/DDBJ databases">
        <authorList>
            <person name="Lanie J.A."/>
            <person name="Ng W.-L."/>
            <person name="Kazmierczak K.M."/>
            <person name="Andrzejewski T.M."/>
            <person name="Davidsen T.M."/>
            <person name="Wayne K.J."/>
            <person name="Tettelin H."/>
            <person name="Glass J.I."/>
            <person name="Rusch D."/>
            <person name="Podicherti R."/>
            <person name="Tsui H.-C.T."/>
            <person name="Winkler M.E."/>
        </authorList>
    </citation>
    <scope>NUCLEOTIDE SEQUENCE</scope>
</reference>
<evidence type="ECO:0000313" key="2">
    <source>
        <dbReference type="EMBL" id="SVA14952.1"/>
    </source>
</evidence>
<dbReference type="AlphaFoldDB" id="A0A381TFP6"/>
<keyword evidence="1" id="KW-0175">Coiled coil</keyword>
<evidence type="ECO:0000256" key="1">
    <source>
        <dbReference type="SAM" id="Coils"/>
    </source>
</evidence>
<name>A0A381TFP6_9ZZZZ</name>
<sequence length="261" mass="29087">MKGNTTIIVAVAALIGGALMVVQLSKATTTITEQSDIITQNKEEIKGLKTAKATLETTQADLTKKLNTANSTVNKTQDALSKLQTDYGQKVAEYETFVSKAAQELADKDEKISALNTELSTAQNKNRDYDAQIKDLNSQMSTKDQAIEDISRRLESTENDRDHLLRERDKLIAEKAELEKQFQDIVVLRQKVQRLQVELMASKKLEWLRRGFYGSARKKGGAQLMGMSKKPRQKTATATADLNVEVRRDGTVKIVPIETNS</sequence>
<proteinExistence type="predicted"/>
<dbReference type="Gene3D" id="1.10.287.1490">
    <property type="match status" value="1"/>
</dbReference>
<organism evidence="2">
    <name type="scientific">marine metagenome</name>
    <dbReference type="NCBI Taxonomy" id="408172"/>
    <lineage>
        <taxon>unclassified sequences</taxon>
        <taxon>metagenomes</taxon>
        <taxon>ecological metagenomes</taxon>
    </lineage>
</organism>